<feature type="region of interest" description="Disordered" evidence="3">
    <location>
        <begin position="462"/>
        <end position="490"/>
    </location>
</feature>
<comment type="caution">
    <text evidence="5">The sequence shown here is derived from an EMBL/GenBank/DDBJ whole genome shotgun (WGS) entry which is preliminary data.</text>
</comment>
<proteinExistence type="inferred from homology"/>
<accession>A0ABN2NA36</accession>
<keyword evidence="2" id="KW-0560">Oxidoreductase</keyword>
<comment type="similarity">
    <text evidence="1">Belongs to the aldehyde dehydrogenase family.</text>
</comment>
<gene>
    <name evidence="5" type="primary">paaZ_2</name>
    <name evidence="5" type="ORF">GCM10009836_44680</name>
</gene>
<sequence length="518" mass="53212">MTTPLRSYVAGRWYTAPDAAAGTVVSDAVTGDPVAVVSSTGLDMGAVLDHATGVGGPALRELTFPQRAALLKALAGYLKERRPEYYALSHRTGATLFDSRFDVDGGIGVLSAYAGIGARELPDDTVLPVDEPHLLGRGGGFVGRHLAVSRPGVAVQINAYNFPVWGMLEKLGPALLAGVPSIVKPATPTAFLTELVVRDVIESGLLPEGALQLVCGSVGDLLDRLGPQDSVAFTGSAATGRRLRGNATVLGEAVRFTVEADSLNCSILGPDAVPGTPEFDLYVAQLVTEMTVKAGQKCTAIRRALVPAGLVAAVVDAVAARLDQVVVGNPTSEGVTMGALAGLAQREHVRTAVRTLAVGARTVIGDPDKVDPVDADPTRGAFLAPVLLVADDPERPEPHHVEAFGPVSTVIGYGSVEGAIAAAARGRGSLASSVVTADPQVARQVVRGLGPWHGRVLVLDRDSAPESTGHGSPMPTLLHGGPGRAGGGAELGGLESVRHHMQTVAVQGSPSVLDAVSR</sequence>
<feature type="compositionally biased region" description="Gly residues" evidence="3">
    <location>
        <begin position="480"/>
        <end position="490"/>
    </location>
</feature>
<dbReference type="RefSeq" id="WP_344420312.1">
    <property type="nucleotide sequence ID" value="NZ_BAAAQK010000017.1"/>
</dbReference>
<dbReference type="InterPro" id="IPR016163">
    <property type="entry name" value="Ald_DH_C"/>
</dbReference>
<dbReference type="InterPro" id="IPR011966">
    <property type="entry name" value="PaaN-DH"/>
</dbReference>
<reference evidence="5 6" key="1">
    <citation type="journal article" date="2019" name="Int. J. Syst. Evol. Microbiol.">
        <title>The Global Catalogue of Microorganisms (GCM) 10K type strain sequencing project: providing services to taxonomists for standard genome sequencing and annotation.</title>
        <authorList>
            <consortium name="The Broad Institute Genomics Platform"/>
            <consortium name="The Broad Institute Genome Sequencing Center for Infectious Disease"/>
            <person name="Wu L."/>
            <person name="Ma J."/>
        </authorList>
    </citation>
    <scope>NUCLEOTIDE SEQUENCE [LARGE SCALE GENOMIC DNA]</scope>
    <source>
        <strain evidence="5 6">JCM 16009</strain>
    </source>
</reference>
<dbReference type="PANTHER" id="PTHR43111">
    <property type="entry name" value="ALDEHYDE DEHYDROGENASE B-RELATED"/>
    <property type="match status" value="1"/>
</dbReference>
<dbReference type="InterPro" id="IPR015590">
    <property type="entry name" value="Aldehyde_DH_dom"/>
</dbReference>
<dbReference type="InterPro" id="IPR016161">
    <property type="entry name" value="Ald_DH/histidinol_DH"/>
</dbReference>
<evidence type="ECO:0000256" key="2">
    <source>
        <dbReference type="ARBA" id="ARBA00023002"/>
    </source>
</evidence>
<evidence type="ECO:0000313" key="5">
    <source>
        <dbReference type="EMBL" id="GAA1859521.1"/>
    </source>
</evidence>
<dbReference type="InterPro" id="IPR016162">
    <property type="entry name" value="Ald_DH_N"/>
</dbReference>
<dbReference type="PANTHER" id="PTHR43111:SF1">
    <property type="entry name" value="ALDEHYDE DEHYDROGENASE B-RELATED"/>
    <property type="match status" value="1"/>
</dbReference>
<dbReference type="Pfam" id="PF00171">
    <property type="entry name" value="Aldedh"/>
    <property type="match status" value="1"/>
</dbReference>
<keyword evidence="6" id="KW-1185">Reference proteome</keyword>
<dbReference type="NCBIfam" id="TIGR02278">
    <property type="entry name" value="PaaN-DH"/>
    <property type="match status" value="1"/>
</dbReference>
<dbReference type="Gene3D" id="3.40.605.10">
    <property type="entry name" value="Aldehyde Dehydrogenase, Chain A, domain 1"/>
    <property type="match status" value="1"/>
</dbReference>
<evidence type="ECO:0000313" key="6">
    <source>
        <dbReference type="Proteomes" id="UP001500449"/>
    </source>
</evidence>
<protein>
    <submittedName>
        <fullName evidence="5">Phenylacetic acid degradation bifunctional protein PaaZ</fullName>
    </submittedName>
</protein>
<dbReference type="Proteomes" id="UP001500449">
    <property type="component" value="Unassembled WGS sequence"/>
</dbReference>
<dbReference type="EMBL" id="BAAAQK010000017">
    <property type="protein sequence ID" value="GAA1859521.1"/>
    <property type="molecule type" value="Genomic_DNA"/>
</dbReference>
<name>A0ABN2NA36_9PSEU</name>
<dbReference type="CDD" id="cd07128">
    <property type="entry name" value="ALDH_MaoC-N"/>
    <property type="match status" value="1"/>
</dbReference>
<dbReference type="Gene3D" id="3.40.309.10">
    <property type="entry name" value="Aldehyde Dehydrogenase, Chain A, domain 2"/>
    <property type="match status" value="1"/>
</dbReference>
<evidence type="ECO:0000256" key="1">
    <source>
        <dbReference type="ARBA" id="ARBA00009986"/>
    </source>
</evidence>
<dbReference type="SUPFAM" id="SSF53720">
    <property type="entry name" value="ALDH-like"/>
    <property type="match status" value="1"/>
</dbReference>
<evidence type="ECO:0000259" key="4">
    <source>
        <dbReference type="Pfam" id="PF00171"/>
    </source>
</evidence>
<feature type="domain" description="Aldehyde dehydrogenase" evidence="4">
    <location>
        <begin position="29"/>
        <end position="449"/>
    </location>
</feature>
<evidence type="ECO:0000256" key="3">
    <source>
        <dbReference type="SAM" id="MobiDB-lite"/>
    </source>
</evidence>
<dbReference type="NCBIfam" id="NF008868">
    <property type="entry name" value="PRK11903.1"/>
    <property type="match status" value="1"/>
</dbReference>
<organism evidence="5 6">
    <name type="scientific">Pseudonocardia ailaonensis</name>
    <dbReference type="NCBI Taxonomy" id="367279"/>
    <lineage>
        <taxon>Bacteria</taxon>
        <taxon>Bacillati</taxon>
        <taxon>Actinomycetota</taxon>
        <taxon>Actinomycetes</taxon>
        <taxon>Pseudonocardiales</taxon>
        <taxon>Pseudonocardiaceae</taxon>
        <taxon>Pseudonocardia</taxon>
    </lineage>
</organism>